<dbReference type="RefSeq" id="XP_030375312.1">
    <property type="nucleotide sequence ID" value="XM_030519452.1"/>
</dbReference>
<evidence type="ECO:0000256" key="5">
    <source>
        <dbReference type="ARBA" id="ARBA00022824"/>
    </source>
</evidence>
<keyword evidence="15" id="KW-1185">Reference proteome</keyword>
<comment type="subcellular location">
    <subcellularLocation>
        <location evidence="1">Endoplasmic reticulum lumen</location>
    </subcellularLocation>
</comment>
<evidence type="ECO:0000256" key="12">
    <source>
        <dbReference type="SAM" id="MobiDB-lite"/>
    </source>
</evidence>
<dbReference type="GO" id="GO:0015031">
    <property type="term" value="P:protein transport"/>
    <property type="evidence" value="ECO:0007669"/>
    <property type="project" value="UniProtKB-ARBA"/>
</dbReference>
<feature type="region of interest" description="Disordered" evidence="12">
    <location>
        <begin position="32"/>
        <end position="51"/>
    </location>
</feature>
<evidence type="ECO:0000256" key="3">
    <source>
        <dbReference type="ARBA" id="ARBA00022729"/>
    </source>
</evidence>
<dbReference type="PROSITE" id="PS00018">
    <property type="entry name" value="EF_HAND_1"/>
    <property type="match status" value="4"/>
</dbReference>
<dbReference type="PANTHER" id="PTHR10827">
    <property type="entry name" value="RETICULOCALBIN"/>
    <property type="match status" value="1"/>
</dbReference>
<keyword evidence="5" id="KW-0256">Endoplasmic reticulum</keyword>
<sequence>MKCAHVGWSSLATLLLVAISLVTASSIPAGDELPPHDPLEKDSHHAKHFDFGEHNPQYDHESFLGADEAKKFDELSPEESKRRLGLIVDRIDENKDGFVTQAELKNWIKYTQRRYIDEDVGRLWKQHNPDNNKTISWDSYRQHVYGFMDDLDKEELEREEHGFSYKTMLARDRRRWAVADTDLDDSLTREEFAAFLHPEDHPAMRDVVLKETTEDLDKDKDGKISVDEYIGDMYKPSEPDEEEPEWVLSEREAFAKFRDTDKDGYLNEEEVRQWIVPPDFDHAESEAKHLIFEADHDNDDQLTKAEVLEKYDVFVGSQATDFGEALARHDEF</sequence>
<gene>
    <name evidence="16" type="primary">LOC115624664</name>
</gene>
<dbReference type="GO" id="GO:0005788">
    <property type="term" value="C:endoplasmic reticulum lumen"/>
    <property type="evidence" value="ECO:0007669"/>
    <property type="project" value="UniProtKB-SubCell"/>
</dbReference>
<dbReference type="CTD" id="38145"/>
<comment type="subunit">
    <text evidence="10">Interacts with PCSK6 (immature form including the propeptide); probably involved in the maturation and the secretion of PCSK6.</text>
</comment>
<dbReference type="FunFam" id="1.10.238.10:FF:000104">
    <property type="entry name" value="calumenin isoform X1"/>
    <property type="match status" value="1"/>
</dbReference>
<organism evidence="15 16">
    <name type="scientific">Drosophila lebanonensis</name>
    <name type="common">Fruit fly</name>
    <name type="synonym">Scaptodrosophila lebanonensis</name>
    <dbReference type="NCBI Taxonomy" id="7225"/>
    <lineage>
        <taxon>Eukaryota</taxon>
        <taxon>Metazoa</taxon>
        <taxon>Ecdysozoa</taxon>
        <taxon>Arthropoda</taxon>
        <taxon>Hexapoda</taxon>
        <taxon>Insecta</taxon>
        <taxon>Pterygota</taxon>
        <taxon>Neoptera</taxon>
        <taxon>Endopterygota</taxon>
        <taxon>Diptera</taxon>
        <taxon>Brachycera</taxon>
        <taxon>Muscomorpha</taxon>
        <taxon>Ephydroidea</taxon>
        <taxon>Drosophilidae</taxon>
        <taxon>Scaptodrosophila</taxon>
    </lineage>
</organism>
<evidence type="ECO:0000256" key="10">
    <source>
        <dbReference type="ARBA" id="ARBA00063143"/>
    </source>
</evidence>
<protein>
    <recommendedName>
        <fullName evidence="11">Reticulocalbin-3</fullName>
    </recommendedName>
</protein>
<evidence type="ECO:0000256" key="13">
    <source>
        <dbReference type="SAM" id="SignalP"/>
    </source>
</evidence>
<feature type="domain" description="EF-hand" evidence="14">
    <location>
        <begin position="79"/>
        <end position="114"/>
    </location>
</feature>
<evidence type="ECO:0000259" key="14">
    <source>
        <dbReference type="PROSITE" id="PS50222"/>
    </source>
</evidence>
<dbReference type="SMART" id="SM00054">
    <property type="entry name" value="EFh"/>
    <property type="match status" value="4"/>
</dbReference>
<dbReference type="GeneID" id="115624664"/>
<dbReference type="InterPro" id="IPR018247">
    <property type="entry name" value="EF_Hand_1_Ca_BS"/>
</dbReference>
<accession>A0A6J2TJX6</accession>
<dbReference type="Pfam" id="PF13202">
    <property type="entry name" value="EF-hand_5"/>
    <property type="match status" value="1"/>
</dbReference>
<proteinExistence type="predicted"/>
<dbReference type="InterPro" id="IPR011992">
    <property type="entry name" value="EF-hand-dom_pair"/>
</dbReference>
<dbReference type="InterPro" id="IPR002048">
    <property type="entry name" value="EF_hand_dom"/>
</dbReference>
<feature type="signal peptide" evidence="13">
    <location>
        <begin position="1"/>
        <end position="24"/>
    </location>
</feature>
<dbReference type="Pfam" id="PF13499">
    <property type="entry name" value="EF-hand_7"/>
    <property type="match status" value="1"/>
</dbReference>
<evidence type="ECO:0000256" key="4">
    <source>
        <dbReference type="ARBA" id="ARBA00022737"/>
    </source>
</evidence>
<evidence type="ECO:0000313" key="15">
    <source>
        <dbReference type="Proteomes" id="UP000504634"/>
    </source>
</evidence>
<feature type="domain" description="EF-hand" evidence="14">
    <location>
        <begin position="204"/>
        <end position="239"/>
    </location>
</feature>
<feature type="compositionally biased region" description="Basic and acidic residues" evidence="12">
    <location>
        <begin position="33"/>
        <end position="51"/>
    </location>
</feature>
<dbReference type="CDD" id="cd16226">
    <property type="entry name" value="EFh_CREC_Calumenin_like"/>
    <property type="match status" value="1"/>
</dbReference>
<name>A0A6J2TJX6_DROLE</name>
<comment type="function">
    <text evidence="9">Probable molecular chaperone assisting protein biosynthesis and transport in the endoplasmic reticulum. Required for the proper biosynthesis and transport of pulmonary surfactant-associated protein A/SP-A, pulmonary surfactant-associated protein D/SP-D and the lipid transporter ABCA3. By regulating both the proper expression and the degradation through the endoplasmic reticulum-associated protein degradation pathway of these proteins plays a crucial role in pulmonary surfactant homeostasis. Has an anti-fibrotic activity by negatively regulating the secretion of type I and type III collagens. This calcium-binding protein also transiently associates with immature PCSK6 and regulates its secretion.</text>
</comment>
<dbReference type="GO" id="GO:0005509">
    <property type="term" value="F:calcium ion binding"/>
    <property type="evidence" value="ECO:0007669"/>
    <property type="project" value="InterPro"/>
</dbReference>
<keyword evidence="7" id="KW-0325">Glycoprotein</keyword>
<evidence type="ECO:0000256" key="8">
    <source>
        <dbReference type="ARBA" id="ARBA00023186"/>
    </source>
</evidence>
<keyword evidence="2" id="KW-0479">Metal-binding</keyword>
<evidence type="ECO:0000256" key="1">
    <source>
        <dbReference type="ARBA" id="ARBA00004319"/>
    </source>
</evidence>
<evidence type="ECO:0000256" key="6">
    <source>
        <dbReference type="ARBA" id="ARBA00022837"/>
    </source>
</evidence>
<keyword evidence="3 13" id="KW-0732">Signal</keyword>
<dbReference type="Gene3D" id="1.10.238.10">
    <property type="entry name" value="EF-hand"/>
    <property type="match status" value="2"/>
</dbReference>
<feature type="chain" id="PRO_5026816699" description="Reticulocalbin-3" evidence="13">
    <location>
        <begin position="25"/>
        <end position="332"/>
    </location>
</feature>
<evidence type="ECO:0000256" key="2">
    <source>
        <dbReference type="ARBA" id="ARBA00022723"/>
    </source>
</evidence>
<evidence type="ECO:0000256" key="9">
    <source>
        <dbReference type="ARBA" id="ARBA00056975"/>
    </source>
</evidence>
<dbReference type="Proteomes" id="UP000504634">
    <property type="component" value="Unplaced"/>
</dbReference>
<keyword evidence="4" id="KW-0677">Repeat</keyword>
<evidence type="ECO:0000256" key="7">
    <source>
        <dbReference type="ARBA" id="ARBA00023180"/>
    </source>
</evidence>
<reference evidence="16" key="1">
    <citation type="submission" date="2025-08" db="UniProtKB">
        <authorList>
            <consortium name="RefSeq"/>
        </authorList>
    </citation>
    <scope>IDENTIFICATION</scope>
    <source>
        <strain evidence="16">11010-0011.00</strain>
        <tissue evidence="16">Whole body</tissue>
    </source>
</reference>
<dbReference type="PROSITE" id="PS50222">
    <property type="entry name" value="EF_HAND_2"/>
    <property type="match status" value="2"/>
</dbReference>
<evidence type="ECO:0000256" key="11">
    <source>
        <dbReference type="ARBA" id="ARBA00072696"/>
    </source>
</evidence>
<keyword evidence="6" id="KW-0106">Calcium</keyword>
<dbReference type="SUPFAM" id="SSF47473">
    <property type="entry name" value="EF-hand"/>
    <property type="match status" value="2"/>
</dbReference>
<keyword evidence="8" id="KW-0143">Chaperone</keyword>
<evidence type="ECO:0000313" key="16">
    <source>
        <dbReference type="RefSeq" id="XP_030375312.1"/>
    </source>
</evidence>
<dbReference type="PANTHER" id="PTHR10827:SF52">
    <property type="entry name" value="IP16409P"/>
    <property type="match status" value="1"/>
</dbReference>
<dbReference type="OrthoDB" id="293868at2759"/>
<dbReference type="AlphaFoldDB" id="A0A6J2TJX6"/>